<dbReference type="InterPro" id="IPR011322">
    <property type="entry name" value="N-reg_PII-like_a/b"/>
</dbReference>
<proteinExistence type="inferred from homology"/>
<dbReference type="Proteomes" id="UP001623592">
    <property type="component" value="Unassembled WGS sequence"/>
</dbReference>
<sequence>MEHKISKIDIVTRPEKFDELKNELNKIGVTGMTVTNVLGCGLQKGVTEYYRGNPVEINLNPKIKVEIVVCAVPVEKVVEVAKQVLNTGKIGDGKIFIYDVSKVIKIRTGEEDYDALQDYK</sequence>
<dbReference type="PANTHER" id="PTHR30115">
    <property type="entry name" value="NITROGEN REGULATORY PROTEIN P-II"/>
    <property type="match status" value="1"/>
</dbReference>
<dbReference type="SUPFAM" id="SSF54913">
    <property type="entry name" value="GlnB-like"/>
    <property type="match status" value="1"/>
</dbReference>
<comment type="caution">
    <text evidence="2">The sequence shown here is derived from an EMBL/GenBank/DDBJ whole genome shotgun (WGS) entry which is preliminary data.</text>
</comment>
<dbReference type="InterPro" id="IPR002187">
    <property type="entry name" value="N-reg_PII"/>
</dbReference>
<gene>
    <name evidence="2" type="ORF">ACJDT4_04625</name>
</gene>
<accession>A0ABW8TD84</accession>
<reference evidence="2 3" key="1">
    <citation type="submission" date="2024-11" db="EMBL/GenBank/DDBJ databases">
        <authorList>
            <person name="Heng Y.C."/>
            <person name="Lim A.C.H."/>
            <person name="Lee J.K.Y."/>
            <person name="Kittelmann S."/>
        </authorList>
    </citation>
    <scope>NUCLEOTIDE SEQUENCE [LARGE SCALE GENOMIC DNA]</scope>
    <source>
        <strain evidence="2 3">WILCCON 0114</strain>
    </source>
</reference>
<keyword evidence="3" id="KW-1185">Reference proteome</keyword>
<dbReference type="PANTHER" id="PTHR30115:SF11">
    <property type="entry name" value="NITROGEN REGULATORY PROTEIN P-II HOMOLOG"/>
    <property type="match status" value="1"/>
</dbReference>
<protein>
    <submittedName>
        <fullName evidence="2">P-II family nitrogen regulator</fullName>
    </submittedName>
</protein>
<dbReference type="RefSeq" id="WP_406786367.1">
    <property type="nucleotide sequence ID" value="NZ_JBJIAA010000003.1"/>
</dbReference>
<dbReference type="Pfam" id="PF00543">
    <property type="entry name" value="P-II"/>
    <property type="match status" value="1"/>
</dbReference>
<dbReference type="PROSITE" id="PS00638">
    <property type="entry name" value="PII_GLNB_CTER"/>
    <property type="match status" value="1"/>
</dbReference>
<dbReference type="EMBL" id="JBJIAA010000003">
    <property type="protein sequence ID" value="MFL0249698.1"/>
    <property type="molecule type" value="Genomic_DNA"/>
</dbReference>
<dbReference type="PROSITE" id="PS51343">
    <property type="entry name" value="PII_GLNB_DOM"/>
    <property type="match status" value="1"/>
</dbReference>
<evidence type="ECO:0000313" key="2">
    <source>
        <dbReference type="EMBL" id="MFL0249698.1"/>
    </source>
</evidence>
<dbReference type="InterPro" id="IPR015867">
    <property type="entry name" value="N-reg_PII/ATP_PRibTrfase_C"/>
</dbReference>
<dbReference type="PRINTS" id="PR00340">
    <property type="entry name" value="PIIGLNB"/>
</dbReference>
<name>A0ABW8TD84_9CLOT</name>
<comment type="similarity">
    <text evidence="1">Belongs to the P(II) protein family.</text>
</comment>
<evidence type="ECO:0000313" key="3">
    <source>
        <dbReference type="Proteomes" id="UP001623592"/>
    </source>
</evidence>
<organism evidence="2 3">
    <name type="scientific">Clostridium neuense</name>
    <dbReference type="NCBI Taxonomy" id="1728934"/>
    <lineage>
        <taxon>Bacteria</taxon>
        <taxon>Bacillati</taxon>
        <taxon>Bacillota</taxon>
        <taxon>Clostridia</taxon>
        <taxon>Eubacteriales</taxon>
        <taxon>Clostridiaceae</taxon>
        <taxon>Clostridium</taxon>
    </lineage>
</organism>
<dbReference type="Gene3D" id="3.30.70.120">
    <property type="match status" value="1"/>
</dbReference>
<evidence type="ECO:0000256" key="1">
    <source>
        <dbReference type="RuleBase" id="RU003936"/>
    </source>
</evidence>
<dbReference type="SMART" id="SM00938">
    <property type="entry name" value="P-II"/>
    <property type="match status" value="1"/>
</dbReference>
<dbReference type="InterPro" id="IPR017918">
    <property type="entry name" value="N-reg_PII_CS"/>
</dbReference>